<feature type="transmembrane region" description="Helical" evidence="3">
    <location>
        <begin position="37"/>
        <end position="58"/>
    </location>
</feature>
<keyword evidence="3" id="KW-1133">Transmembrane helix</keyword>
<reference evidence="4 5" key="1">
    <citation type="journal article" date="2019" name="Int. J. Syst. Evol. Microbiol.">
        <title>The Global Catalogue of Microorganisms (GCM) 10K type strain sequencing project: providing services to taxonomists for standard genome sequencing and annotation.</title>
        <authorList>
            <consortium name="The Broad Institute Genomics Platform"/>
            <consortium name="The Broad Institute Genome Sequencing Center for Infectious Disease"/>
            <person name="Wu L."/>
            <person name="Ma J."/>
        </authorList>
    </citation>
    <scope>NUCLEOTIDE SEQUENCE [LARGE SCALE GENOMIC DNA]</scope>
    <source>
        <strain evidence="4 5">JCM 14559</strain>
    </source>
</reference>
<evidence type="ECO:0000256" key="3">
    <source>
        <dbReference type="SAM" id="Phobius"/>
    </source>
</evidence>
<protein>
    <submittedName>
        <fullName evidence="4">Outer membrane lipoprotein carrier protein LolA</fullName>
    </submittedName>
</protein>
<dbReference type="PROSITE" id="PS00187">
    <property type="entry name" value="TPP_ENZYMES"/>
    <property type="match status" value="1"/>
</dbReference>
<dbReference type="InterPro" id="IPR052944">
    <property type="entry name" value="Sporulation_related"/>
</dbReference>
<dbReference type="PANTHER" id="PTHR37507:SF2">
    <property type="entry name" value="SPORULATION PROTEIN YDCC"/>
    <property type="match status" value="1"/>
</dbReference>
<evidence type="ECO:0000313" key="4">
    <source>
        <dbReference type="EMBL" id="GAA2104022.1"/>
    </source>
</evidence>
<dbReference type="Gene3D" id="2.50.20.10">
    <property type="entry name" value="Lipoprotein localisation LolA/LolB/LppX"/>
    <property type="match status" value="1"/>
</dbReference>
<dbReference type="SUPFAM" id="SSF89392">
    <property type="entry name" value="Prokaryotic lipoproteins and lipoprotein localization factors"/>
    <property type="match status" value="1"/>
</dbReference>
<sequence length="398" mass="40000">MDHDSTAAQDTAPIRIAPPEPTAPGTRPPKRRAAVRVGVPVAVAAAVATGIGLVPALASDEAPDLPAISAQDLVAKALAADTDTFSGTVRISADLGLPTALTDAAGGSGPLGRLARGAGAEVGGAAPQLKAVELLGGSHTLSVAADGPDRQKVVLAGDGSGYELLHDGTQLWAYDRASRQALHYTAPAAAGHERPSGIDSFTPQEVAGRFLAESSATTDVTVGGTERVAGHDAYRLSVKPKQAGSTIQEVRISIDAEKGVPLAVQVRTVDGATALDVRFGTLSYAKPDAGTFRFAAPKGTEVTEAGADAFSAGPLSSALPERPAANDGGAAAIGEGWTTVLHGDAGADAAGALAKFAGRHVDGGTLVSTRIVNALVTDDGRIYLGAVTPETLQKAARN</sequence>
<dbReference type="InterPro" id="IPR029046">
    <property type="entry name" value="LolA/LolB/LppX"/>
</dbReference>
<dbReference type="RefSeq" id="WP_344553701.1">
    <property type="nucleotide sequence ID" value="NZ_BAAANS010000026.1"/>
</dbReference>
<keyword evidence="5" id="KW-1185">Reference proteome</keyword>
<evidence type="ECO:0000256" key="2">
    <source>
        <dbReference type="SAM" id="MobiDB-lite"/>
    </source>
</evidence>
<dbReference type="InterPro" id="IPR000399">
    <property type="entry name" value="TPP-bd_CS"/>
</dbReference>
<name>A0ABN2X314_9ACTN</name>
<keyword evidence="4" id="KW-0449">Lipoprotein</keyword>
<dbReference type="PANTHER" id="PTHR37507">
    <property type="entry name" value="SPORULATION PROTEIN YDCC"/>
    <property type="match status" value="1"/>
</dbReference>
<keyword evidence="3" id="KW-0812">Transmembrane</keyword>
<dbReference type="EMBL" id="BAAANS010000026">
    <property type="protein sequence ID" value="GAA2104022.1"/>
    <property type="molecule type" value="Genomic_DNA"/>
</dbReference>
<feature type="region of interest" description="Disordered" evidence="2">
    <location>
        <begin position="1"/>
        <end position="31"/>
    </location>
</feature>
<keyword evidence="1" id="KW-0786">Thiamine pyrophosphate</keyword>
<evidence type="ECO:0000313" key="5">
    <source>
        <dbReference type="Proteomes" id="UP001500897"/>
    </source>
</evidence>
<dbReference type="Proteomes" id="UP001500897">
    <property type="component" value="Unassembled WGS sequence"/>
</dbReference>
<keyword evidence="3" id="KW-0472">Membrane</keyword>
<gene>
    <name evidence="4" type="ORF">GCM10009759_39940</name>
</gene>
<comment type="caution">
    <text evidence="4">The sequence shown here is derived from an EMBL/GenBank/DDBJ whole genome shotgun (WGS) entry which is preliminary data.</text>
</comment>
<proteinExistence type="predicted"/>
<organism evidence="4 5">
    <name type="scientific">Kitasatospora saccharophila</name>
    <dbReference type="NCBI Taxonomy" id="407973"/>
    <lineage>
        <taxon>Bacteria</taxon>
        <taxon>Bacillati</taxon>
        <taxon>Actinomycetota</taxon>
        <taxon>Actinomycetes</taxon>
        <taxon>Kitasatosporales</taxon>
        <taxon>Streptomycetaceae</taxon>
        <taxon>Kitasatospora</taxon>
    </lineage>
</organism>
<evidence type="ECO:0000256" key="1">
    <source>
        <dbReference type="ARBA" id="ARBA00023052"/>
    </source>
</evidence>
<accession>A0ABN2X314</accession>